<comment type="similarity">
    <text evidence="8">Belongs to the methyl-accepting chemotaxis (MCP) protein family.</text>
</comment>
<dbReference type="GO" id="GO:0007165">
    <property type="term" value="P:signal transduction"/>
    <property type="evidence" value="ECO:0007669"/>
    <property type="project" value="UniProtKB-KW"/>
</dbReference>
<evidence type="ECO:0000256" key="7">
    <source>
        <dbReference type="ARBA" id="ARBA00023224"/>
    </source>
</evidence>
<evidence type="ECO:0000259" key="12">
    <source>
        <dbReference type="PROSITE" id="PS50111"/>
    </source>
</evidence>
<dbReference type="InterPro" id="IPR029151">
    <property type="entry name" value="Sensor-like_sf"/>
</dbReference>
<dbReference type="GO" id="GO:0005886">
    <property type="term" value="C:plasma membrane"/>
    <property type="evidence" value="ECO:0007669"/>
    <property type="project" value="UniProtKB-SubCell"/>
</dbReference>
<evidence type="ECO:0000256" key="4">
    <source>
        <dbReference type="ARBA" id="ARBA00022692"/>
    </source>
</evidence>
<keyword evidence="5 11" id="KW-1133">Transmembrane helix</keyword>
<feature type="domain" description="Methyl-accepting transducer" evidence="12">
    <location>
        <begin position="333"/>
        <end position="569"/>
    </location>
</feature>
<dbReference type="Proteomes" id="UP001333710">
    <property type="component" value="Chromosome"/>
</dbReference>
<dbReference type="CDD" id="cd12913">
    <property type="entry name" value="PDC1_MCP_like"/>
    <property type="match status" value="1"/>
</dbReference>
<evidence type="ECO:0000256" key="6">
    <source>
        <dbReference type="ARBA" id="ARBA00023136"/>
    </source>
</evidence>
<keyword evidence="3" id="KW-0145">Chemotaxis</keyword>
<gene>
    <name evidence="14" type="ORF">MACH26_21160</name>
</gene>
<keyword evidence="2" id="KW-1003">Cell membrane</keyword>
<reference evidence="14" key="1">
    <citation type="submission" date="2023-01" db="EMBL/GenBank/DDBJ databases">
        <title>Complete genome sequence of Planctobacterium marinum strain Dej080120_11.</title>
        <authorList>
            <person name="Ueki S."/>
            <person name="Maruyama F."/>
        </authorList>
    </citation>
    <scope>NUCLEOTIDE SEQUENCE</scope>
    <source>
        <strain evidence="14">Dej080120_11</strain>
    </source>
</reference>
<dbReference type="KEGG" id="pmaw:MACH26_21160"/>
<evidence type="ECO:0000256" key="11">
    <source>
        <dbReference type="SAM" id="Phobius"/>
    </source>
</evidence>
<dbReference type="InterPro" id="IPR003660">
    <property type="entry name" value="HAMP_dom"/>
</dbReference>
<name>A0AA48HXU9_9ALTE</name>
<dbReference type="CDD" id="cd12912">
    <property type="entry name" value="PDC2_MCP_like"/>
    <property type="match status" value="1"/>
</dbReference>
<dbReference type="SMART" id="SM00283">
    <property type="entry name" value="MA"/>
    <property type="match status" value="1"/>
</dbReference>
<evidence type="ECO:0000256" key="1">
    <source>
        <dbReference type="ARBA" id="ARBA00004651"/>
    </source>
</evidence>
<feature type="coiled-coil region" evidence="10">
    <location>
        <begin position="394"/>
        <end position="431"/>
    </location>
</feature>
<dbReference type="PANTHER" id="PTHR32089">
    <property type="entry name" value="METHYL-ACCEPTING CHEMOTAXIS PROTEIN MCPB"/>
    <property type="match status" value="1"/>
</dbReference>
<dbReference type="PROSITE" id="PS50111">
    <property type="entry name" value="CHEMOTAXIS_TRANSDUC_2"/>
    <property type="match status" value="1"/>
</dbReference>
<sequence>MLSVGVAVFVLVTINGIVNYMQARSGLKESVTEIIARTGENTTRFVSNWFKVKSQIVSGAAEALQMGNDIQNTVQQGQLAGKFEVMYVGAGDGRMLTYPAINLPADYDPRSRPWYQQAQQARKQIVTPPYQDASSGNIVMTFAQPADADVIAADVELGDVVNEVLGVKIGESGYAALIDGEGKFLVHPDKSMVGKSLSSMGRGVRLNNTAQEIEIKDKNWLAATFEIDGVDWKLLLAMEESDAMSGLGMIAFTNVLISAVTIAMVVLVSGFMISYLLQPLVTLNKAMSDICKGDADLTRRLDVASNDEIGRLSQSFNRFVSIIHDLVADTMTSSTQLTALSNSARDNAQNNNSAIQLQQSEISQVAAAINEMSTTSSHVADNATDTATAAQSAAEEGNNGMKNAEENKMRMERLTKQIDETTVAINRLDEQGQQINSILATIQGIAEQTNLLALNAAIEAARAGEQGRGFAVVADEVRALSGRTHEATGEIQNVIKELQEQTQNAVSIMEDSKALTAETGTSAQEVTSSLMRIAEAIEDISGRANTIANASREQYTSTEEINRIATAIHDASNQLAENVHQATTQSDELHVLSEQIDGNLSRFKVN</sequence>
<evidence type="ECO:0000256" key="8">
    <source>
        <dbReference type="ARBA" id="ARBA00029447"/>
    </source>
</evidence>
<dbReference type="Gene3D" id="3.30.450.20">
    <property type="entry name" value="PAS domain"/>
    <property type="match status" value="2"/>
</dbReference>
<comment type="subcellular location">
    <subcellularLocation>
        <location evidence="1">Cell membrane</location>
        <topology evidence="1">Multi-pass membrane protein</topology>
    </subcellularLocation>
</comment>
<feature type="domain" description="HAMP" evidence="13">
    <location>
        <begin position="274"/>
        <end position="328"/>
    </location>
</feature>
<evidence type="ECO:0000256" key="3">
    <source>
        <dbReference type="ARBA" id="ARBA00022500"/>
    </source>
</evidence>
<evidence type="ECO:0000256" key="5">
    <source>
        <dbReference type="ARBA" id="ARBA00022989"/>
    </source>
</evidence>
<evidence type="ECO:0000256" key="10">
    <source>
        <dbReference type="SAM" id="Coils"/>
    </source>
</evidence>
<feature type="transmembrane region" description="Helical" evidence="11">
    <location>
        <begin position="255"/>
        <end position="277"/>
    </location>
</feature>
<dbReference type="AlphaFoldDB" id="A0AA48HXU9"/>
<keyword evidence="7 9" id="KW-0807">Transducer</keyword>
<dbReference type="SUPFAM" id="SSF58104">
    <property type="entry name" value="Methyl-accepting chemotaxis protein (MCP) signaling domain"/>
    <property type="match status" value="1"/>
</dbReference>
<dbReference type="Gene3D" id="1.10.287.950">
    <property type="entry name" value="Methyl-accepting chemotaxis protein"/>
    <property type="match status" value="1"/>
</dbReference>
<keyword evidence="15" id="KW-1185">Reference proteome</keyword>
<keyword evidence="4 11" id="KW-0812">Transmembrane</keyword>
<evidence type="ECO:0000313" key="14">
    <source>
        <dbReference type="EMBL" id="BDX06595.1"/>
    </source>
</evidence>
<proteinExistence type="inferred from homology"/>
<dbReference type="SMART" id="SM00304">
    <property type="entry name" value="HAMP"/>
    <property type="match status" value="2"/>
</dbReference>
<dbReference type="Pfam" id="PF00672">
    <property type="entry name" value="HAMP"/>
    <property type="match status" value="1"/>
</dbReference>
<evidence type="ECO:0000313" key="15">
    <source>
        <dbReference type="Proteomes" id="UP001333710"/>
    </source>
</evidence>
<evidence type="ECO:0000259" key="13">
    <source>
        <dbReference type="PROSITE" id="PS50885"/>
    </source>
</evidence>
<dbReference type="InterPro" id="IPR033479">
    <property type="entry name" value="dCache_1"/>
</dbReference>
<dbReference type="Pfam" id="PF02743">
    <property type="entry name" value="dCache_1"/>
    <property type="match status" value="1"/>
</dbReference>
<dbReference type="PROSITE" id="PS50885">
    <property type="entry name" value="HAMP"/>
    <property type="match status" value="1"/>
</dbReference>
<dbReference type="SUPFAM" id="SSF103190">
    <property type="entry name" value="Sensory domain-like"/>
    <property type="match status" value="1"/>
</dbReference>
<dbReference type="InterPro" id="IPR004089">
    <property type="entry name" value="MCPsignal_dom"/>
</dbReference>
<dbReference type="CDD" id="cd11386">
    <property type="entry name" value="MCP_signal"/>
    <property type="match status" value="1"/>
</dbReference>
<dbReference type="EMBL" id="AP027272">
    <property type="protein sequence ID" value="BDX06595.1"/>
    <property type="molecule type" value="Genomic_DNA"/>
</dbReference>
<organism evidence="14 15">
    <name type="scientific">Planctobacterium marinum</name>
    <dbReference type="NCBI Taxonomy" id="1631968"/>
    <lineage>
        <taxon>Bacteria</taxon>
        <taxon>Pseudomonadati</taxon>
        <taxon>Pseudomonadota</taxon>
        <taxon>Gammaproteobacteria</taxon>
        <taxon>Alteromonadales</taxon>
        <taxon>Alteromonadaceae</taxon>
        <taxon>Planctobacterium</taxon>
    </lineage>
</organism>
<dbReference type="FunFam" id="1.10.287.950:FF:000001">
    <property type="entry name" value="Methyl-accepting chemotaxis sensory transducer"/>
    <property type="match status" value="1"/>
</dbReference>
<protein>
    <submittedName>
        <fullName evidence="14">Methyl-accepting chemotaxis protein</fullName>
    </submittedName>
</protein>
<dbReference type="GO" id="GO:0006935">
    <property type="term" value="P:chemotaxis"/>
    <property type="evidence" value="ECO:0007669"/>
    <property type="project" value="UniProtKB-KW"/>
</dbReference>
<keyword evidence="6 11" id="KW-0472">Membrane</keyword>
<dbReference type="PANTHER" id="PTHR32089:SF117">
    <property type="entry name" value="METHYL ACCEPTING SENSORY TRANSDUCER WITH CACHE_1 SMALL MOLECULE BINDING DOMAIN"/>
    <property type="match status" value="1"/>
</dbReference>
<keyword evidence="10" id="KW-0175">Coiled coil</keyword>
<evidence type="ECO:0000256" key="2">
    <source>
        <dbReference type="ARBA" id="ARBA00022475"/>
    </source>
</evidence>
<evidence type="ECO:0000256" key="9">
    <source>
        <dbReference type="PROSITE-ProRule" id="PRU00284"/>
    </source>
</evidence>
<dbReference type="Pfam" id="PF00015">
    <property type="entry name" value="MCPsignal"/>
    <property type="match status" value="1"/>
</dbReference>
<accession>A0AA48HXU9</accession>
<dbReference type="CDD" id="cd06225">
    <property type="entry name" value="HAMP"/>
    <property type="match status" value="1"/>
</dbReference>